<accession>A0ABX9KID1</accession>
<keyword evidence="1" id="KW-0175">Coiled coil</keyword>
<feature type="signal peptide" evidence="2">
    <location>
        <begin position="1"/>
        <end position="20"/>
    </location>
</feature>
<organism evidence="3 4">
    <name type="scientific">Psychrilyobacter piezotolerans</name>
    <dbReference type="NCBI Taxonomy" id="2293438"/>
    <lineage>
        <taxon>Bacteria</taxon>
        <taxon>Fusobacteriati</taxon>
        <taxon>Fusobacteriota</taxon>
        <taxon>Fusobacteriia</taxon>
        <taxon>Fusobacteriales</taxon>
        <taxon>Fusobacteriaceae</taxon>
        <taxon>Psychrilyobacter</taxon>
    </lineage>
</organism>
<dbReference type="Proteomes" id="UP000263486">
    <property type="component" value="Unassembled WGS sequence"/>
</dbReference>
<keyword evidence="2" id="KW-0732">Signal</keyword>
<dbReference type="RefSeq" id="WP_114641888.1">
    <property type="nucleotide sequence ID" value="NZ_JAACIO010000006.1"/>
</dbReference>
<evidence type="ECO:0008006" key="5">
    <source>
        <dbReference type="Google" id="ProtNLM"/>
    </source>
</evidence>
<comment type="caution">
    <text evidence="3">The sequence shown here is derived from an EMBL/GenBank/DDBJ whole genome shotgun (WGS) entry which is preliminary data.</text>
</comment>
<sequence>MNRLKNIFLMLMAMSTIAFATIPVYDPMNYLLAFEQKLNQINMIENQIKGYQNQIKSLQNEAKQLATLDRSLSVNSLQSLQHSLHQIIRLNNSTKSVIKRSEDLTNKFLVLFPQNPDTSMSVDDLNNKSKEIADELNNSVYDALNTSLVDPEKYNNDYERVNALVESAGNSEGSLQALQSANQIAGLSAGHLMELKQLQAQEIKLLGTIEASKQEKERIHKETKKKLMDEYLIKNRKESETGNLEIGKFK</sequence>
<proteinExistence type="predicted"/>
<evidence type="ECO:0000313" key="3">
    <source>
        <dbReference type="EMBL" id="REI41892.1"/>
    </source>
</evidence>
<reference evidence="3 4" key="1">
    <citation type="submission" date="2018-08" db="EMBL/GenBank/DDBJ databases">
        <title>Draft genome sequence of Psychrilyobacter sp. strain SD5 isolated from Black Sea water.</title>
        <authorList>
            <person name="Yadav S."/>
            <person name="Villanueva L."/>
            <person name="Damste J.S.S."/>
        </authorList>
    </citation>
    <scope>NUCLEOTIDE SEQUENCE [LARGE SCALE GENOMIC DNA]</scope>
    <source>
        <strain evidence="3 4">SD5</strain>
    </source>
</reference>
<gene>
    <name evidence="3" type="ORF">DYH56_05620</name>
</gene>
<dbReference type="EMBL" id="QUAJ01000007">
    <property type="protein sequence ID" value="REI41892.1"/>
    <property type="molecule type" value="Genomic_DNA"/>
</dbReference>
<evidence type="ECO:0000256" key="2">
    <source>
        <dbReference type="SAM" id="SignalP"/>
    </source>
</evidence>
<evidence type="ECO:0000256" key="1">
    <source>
        <dbReference type="SAM" id="Coils"/>
    </source>
</evidence>
<dbReference type="SUPFAM" id="SSF101082">
    <property type="entry name" value="Typo IV secretion system protein TraC"/>
    <property type="match status" value="1"/>
</dbReference>
<name>A0ABX9KID1_9FUSO</name>
<feature type="chain" id="PRO_5045502589" description="P-type conjugative transfer protein TrbJ" evidence="2">
    <location>
        <begin position="21"/>
        <end position="250"/>
    </location>
</feature>
<evidence type="ECO:0000313" key="4">
    <source>
        <dbReference type="Proteomes" id="UP000263486"/>
    </source>
</evidence>
<keyword evidence="4" id="KW-1185">Reference proteome</keyword>
<protein>
    <recommendedName>
        <fullName evidence="5">P-type conjugative transfer protein TrbJ</fullName>
    </recommendedName>
</protein>
<feature type="coiled-coil region" evidence="1">
    <location>
        <begin position="34"/>
        <end position="68"/>
    </location>
</feature>